<organism evidence="5 6">
    <name type="scientific">Actinacidiphila guanduensis</name>
    <dbReference type="NCBI Taxonomy" id="310781"/>
    <lineage>
        <taxon>Bacteria</taxon>
        <taxon>Bacillati</taxon>
        <taxon>Actinomycetota</taxon>
        <taxon>Actinomycetes</taxon>
        <taxon>Kitasatosporales</taxon>
        <taxon>Streptomycetaceae</taxon>
        <taxon>Actinacidiphila</taxon>
    </lineage>
</organism>
<dbReference type="RefSeq" id="WP_093787629.1">
    <property type="nucleotide sequence ID" value="NZ_FNIE01000017.1"/>
</dbReference>
<dbReference type="InterPro" id="IPR036390">
    <property type="entry name" value="WH_DNA-bd_sf"/>
</dbReference>
<dbReference type="InterPro" id="IPR000524">
    <property type="entry name" value="Tscrpt_reg_HTH_GntR"/>
</dbReference>
<dbReference type="Gene3D" id="1.10.10.10">
    <property type="entry name" value="Winged helix-like DNA-binding domain superfamily/Winged helix DNA-binding domain"/>
    <property type="match status" value="1"/>
</dbReference>
<dbReference type="GO" id="GO:0003700">
    <property type="term" value="F:DNA-binding transcription factor activity"/>
    <property type="evidence" value="ECO:0007669"/>
    <property type="project" value="InterPro"/>
</dbReference>
<dbReference type="InterPro" id="IPR008920">
    <property type="entry name" value="TF_FadR/GntR_C"/>
</dbReference>
<dbReference type="SMART" id="SM00345">
    <property type="entry name" value="HTH_GNTR"/>
    <property type="match status" value="1"/>
</dbReference>
<name>A0A1H0PVN6_9ACTN</name>
<reference evidence="5 6" key="1">
    <citation type="submission" date="2016-10" db="EMBL/GenBank/DDBJ databases">
        <authorList>
            <person name="de Groot N.N."/>
        </authorList>
    </citation>
    <scope>NUCLEOTIDE SEQUENCE [LARGE SCALE GENOMIC DNA]</scope>
    <source>
        <strain evidence="5 6">CGMCC 4.2022</strain>
    </source>
</reference>
<dbReference type="STRING" id="310781.SAMN05216259_11712"/>
<sequence>MGAQGPTERRADPLSRQIYDRLREGIIRGRYPQGSRLAEQRLAEELQVSRVPLREAVPLLEVDGFVRTLPRRGAVVTSWTVRSAHDLFDLRLCLEVGAARFAARQIAGGASPAPLRAALERSRQGVATDDAYVIAQNSTLFHEVIVELTGNELMRSLMRSVSGRMMWLFYLTSRLDPLDALAGHEELLEAISSGNGRLAESVAYMHIERDRAESMAVLVEHRGIQDTA</sequence>
<dbReference type="Proteomes" id="UP000199341">
    <property type="component" value="Unassembled WGS sequence"/>
</dbReference>
<keyword evidence="1" id="KW-0805">Transcription regulation</keyword>
<dbReference type="SUPFAM" id="SSF48008">
    <property type="entry name" value="GntR ligand-binding domain-like"/>
    <property type="match status" value="1"/>
</dbReference>
<dbReference type="CDD" id="cd07377">
    <property type="entry name" value="WHTH_GntR"/>
    <property type="match status" value="1"/>
</dbReference>
<dbReference type="PANTHER" id="PTHR43537:SF24">
    <property type="entry name" value="GLUCONATE OPERON TRANSCRIPTIONAL REPRESSOR"/>
    <property type="match status" value="1"/>
</dbReference>
<evidence type="ECO:0000256" key="2">
    <source>
        <dbReference type="ARBA" id="ARBA00023125"/>
    </source>
</evidence>
<gene>
    <name evidence="5" type="ORF">SAMN05216259_11712</name>
</gene>
<dbReference type="Pfam" id="PF07729">
    <property type="entry name" value="FCD"/>
    <property type="match status" value="1"/>
</dbReference>
<proteinExistence type="predicted"/>
<evidence type="ECO:0000313" key="6">
    <source>
        <dbReference type="Proteomes" id="UP000199341"/>
    </source>
</evidence>
<evidence type="ECO:0000259" key="4">
    <source>
        <dbReference type="PROSITE" id="PS50949"/>
    </source>
</evidence>
<evidence type="ECO:0000256" key="1">
    <source>
        <dbReference type="ARBA" id="ARBA00023015"/>
    </source>
</evidence>
<dbReference type="Pfam" id="PF00392">
    <property type="entry name" value="GntR"/>
    <property type="match status" value="1"/>
</dbReference>
<dbReference type="InterPro" id="IPR036388">
    <property type="entry name" value="WH-like_DNA-bd_sf"/>
</dbReference>
<evidence type="ECO:0000256" key="3">
    <source>
        <dbReference type="ARBA" id="ARBA00023163"/>
    </source>
</evidence>
<dbReference type="Gene3D" id="1.20.120.530">
    <property type="entry name" value="GntR ligand-binding domain-like"/>
    <property type="match status" value="1"/>
</dbReference>
<feature type="domain" description="HTH gntR-type" evidence="4">
    <location>
        <begin position="12"/>
        <end position="79"/>
    </location>
</feature>
<dbReference type="InterPro" id="IPR011711">
    <property type="entry name" value="GntR_C"/>
</dbReference>
<protein>
    <submittedName>
        <fullName evidence="5">Transcriptional regulator, GntR family</fullName>
    </submittedName>
</protein>
<dbReference type="PANTHER" id="PTHR43537">
    <property type="entry name" value="TRANSCRIPTIONAL REGULATOR, GNTR FAMILY"/>
    <property type="match status" value="1"/>
</dbReference>
<dbReference type="PRINTS" id="PR00035">
    <property type="entry name" value="HTHGNTR"/>
</dbReference>
<keyword evidence="3" id="KW-0804">Transcription</keyword>
<dbReference type="SUPFAM" id="SSF46785">
    <property type="entry name" value="Winged helix' DNA-binding domain"/>
    <property type="match status" value="1"/>
</dbReference>
<evidence type="ECO:0000313" key="5">
    <source>
        <dbReference type="EMBL" id="SDP08725.1"/>
    </source>
</evidence>
<dbReference type="OrthoDB" id="8664638at2"/>
<dbReference type="GO" id="GO:0003677">
    <property type="term" value="F:DNA binding"/>
    <property type="evidence" value="ECO:0007669"/>
    <property type="project" value="UniProtKB-KW"/>
</dbReference>
<keyword evidence="6" id="KW-1185">Reference proteome</keyword>
<dbReference type="SMART" id="SM00895">
    <property type="entry name" value="FCD"/>
    <property type="match status" value="1"/>
</dbReference>
<dbReference type="AlphaFoldDB" id="A0A1H0PVN6"/>
<dbReference type="EMBL" id="FNIE01000017">
    <property type="protein sequence ID" value="SDP08725.1"/>
    <property type="molecule type" value="Genomic_DNA"/>
</dbReference>
<accession>A0A1H0PVN6</accession>
<keyword evidence="2" id="KW-0238">DNA-binding</keyword>
<dbReference type="PROSITE" id="PS50949">
    <property type="entry name" value="HTH_GNTR"/>
    <property type="match status" value="1"/>
</dbReference>